<evidence type="ECO:0000256" key="1">
    <source>
        <dbReference type="ARBA" id="ARBA00001946"/>
    </source>
</evidence>
<dbReference type="CDD" id="cd18743">
    <property type="entry name" value="PIN_VapC4-5_FitB-like"/>
    <property type="match status" value="1"/>
</dbReference>
<dbReference type="SUPFAM" id="SSF88723">
    <property type="entry name" value="PIN domain-like"/>
    <property type="match status" value="1"/>
</dbReference>
<feature type="domain" description="PIN" evidence="8">
    <location>
        <begin position="8"/>
        <end position="127"/>
    </location>
</feature>
<keyword evidence="4" id="KW-0479">Metal-binding</keyword>
<reference evidence="9" key="1">
    <citation type="submission" date="2021-12" db="EMBL/GenBank/DDBJ databases">
        <title>Novel species in genus Dyadobacter.</title>
        <authorList>
            <person name="Ma C."/>
        </authorList>
    </citation>
    <scope>NUCLEOTIDE SEQUENCE</scope>
    <source>
        <strain evidence="9">CY399</strain>
    </source>
</reference>
<dbReference type="RefSeq" id="WP_234614940.1">
    <property type="nucleotide sequence ID" value="NZ_CP098806.1"/>
</dbReference>
<evidence type="ECO:0000256" key="4">
    <source>
        <dbReference type="ARBA" id="ARBA00022723"/>
    </source>
</evidence>
<evidence type="ECO:0000259" key="8">
    <source>
        <dbReference type="Pfam" id="PF01850"/>
    </source>
</evidence>
<dbReference type="Pfam" id="PF01850">
    <property type="entry name" value="PIN"/>
    <property type="match status" value="1"/>
</dbReference>
<dbReference type="PANTHER" id="PTHR33653:SF1">
    <property type="entry name" value="RIBONUCLEASE VAPC2"/>
    <property type="match status" value="1"/>
</dbReference>
<accession>A0A9X1PE83</accession>
<keyword evidence="2" id="KW-1277">Toxin-antitoxin system</keyword>
<dbReference type="GO" id="GO:0016787">
    <property type="term" value="F:hydrolase activity"/>
    <property type="evidence" value="ECO:0007669"/>
    <property type="project" value="UniProtKB-KW"/>
</dbReference>
<evidence type="ECO:0000256" key="6">
    <source>
        <dbReference type="ARBA" id="ARBA00022842"/>
    </source>
</evidence>
<dbReference type="Proteomes" id="UP001139700">
    <property type="component" value="Unassembled WGS sequence"/>
</dbReference>
<dbReference type="InterPro" id="IPR002716">
    <property type="entry name" value="PIN_dom"/>
</dbReference>
<evidence type="ECO:0000256" key="5">
    <source>
        <dbReference type="ARBA" id="ARBA00022801"/>
    </source>
</evidence>
<comment type="similarity">
    <text evidence="7">Belongs to the PINc/VapC protein family.</text>
</comment>
<dbReference type="GO" id="GO:0046872">
    <property type="term" value="F:metal ion binding"/>
    <property type="evidence" value="ECO:0007669"/>
    <property type="project" value="UniProtKB-KW"/>
</dbReference>
<keyword evidence="10" id="KW-1185">Reference proteome</keyword>
<keyword evidence="5" id="KW-0378">Hydrolase</keyword>
<protein>
    <submittedName>
        <fullName evidence="9">Type II toxin-antitoxin system VapC family toxin</fullName>
    </submittedName>
</protein>
<comment type="caution">
    <text evidence="9">The sequence shown here is derived from an EMBL/GenBank/DDBJ whole genome shotgun (WGS) entry which is preliminary data.</text>
</comment>
<dbReference type="GO" id="GO:0004518">
    <property type="term" value="F:nuclease activity"/>
    <property type="evidence" value="ECO:0007669"/>
    <property type="project" value="UniProtKB-KW"/>
</dbReference>
<dbReference type="InterPro" id="IPR050556">
    <property type="entry name" value="Type_II_TA_system_RNase"/>
</dbReference>
<keyword evidence="3" id="KW-0540">Nuclease</keyword>
<evidence type="ECO:0000256" key="2">
    <source>
        <dbReference type="ARBA" id="ARBA00022649"/>
    </source>
</evidence>
<gene>
    <name evidence="9" type="ORF">LXM24_18320</name>
</gene>
<dbReference type="AlphaFoldDB" id="A0A9X1PE83"/>
<name>A0A9X1PE83_9BACT</name>
<dbReference type="Gene3D" id="3.40.50.1010">
    <property type="entry name" value="5'-nuclease"/>
    <property type="match status" value="1"/>
</dbReference>
<proteinExistence type="inferred from homology"/>
<keyword evidence="6" id="KW-0460">Magnesium</keyword>
<evidence type="ECO:0000313" key="9">
    <source>
        <dbReference type="EMBL" id="MCF0042068.1"/>
    </source>
</evidence>
<evidence type="ECO:0000313" key="10">
    <source>
        <dbReference type="Proteomes" id="UP001139700"/>
    </source>
</evidence>
<comment type="cofactor">
    <cofactor evidence="1">
        <name>Mg(2+)</name>
        <dbReference type="ChEBI" id="CHEBI:18420"/>
    </cofactor>
</comment>
<sequence>MSNSDRFLLDTNICIHALKSDFGIKQKIGEIGINACFLSEVNIAELLFGVENSAEHRRELNRQQFESFQGIFKDRIFQISDILHEYARQKTNLRRMGKPVDDFDLLIGSTAIVYNLVLVTRNTRHFVNMPGIRLQNWIDN</sequence>
<evidence type="ECO:0000256" key="3">
    <source>
        <dbReference type="ARBA" id="ARBA00022722"/>
    </source>
</evidence>
<dbReference type="InterPro" id="IPR029060">
    <property type="entry name" value="PIN-like_dom_sf"/>
</dbReference>
<organism evidence="9 10">
    <name type="scientific">Dyadobacter fanqingshengii</name>
    <dbReference type="NCBI Taxonomy" id="2906443"/>
    <lineage>
        <taxon>Bacteria</taxon>
        <taxon>Pseudomonadati</taxon>
        <taxon>Bacteroidota</taxon>
        <taxon>Cytophagia</taxon>
        <taxon>Cytophagales</taxon>
        <taxon>Spirosomataceae</taxon>
        <taxon>Dyadobacter</taxon>
    </lineage>
</organism>
<dbReference type="PANTHER" id="PTHR33653">
    <property type="entry name" value="RIBONUCLEASE VAPC2"/>
    <property type="match status" value="1"/>
</dbReference>
<evidence type="ECO:0000256" key="7">
    <source>
        <dbReference type="ARBA" id="ARBA00038093"/>
    </source>
</evidence>
<dbReference type="EMBL" id="JAJTTA010000003">
    <property type="protein sequence ID" value="MCF0042068.1"/>
    <property type="molecule type" value="Genomic_DNA"/>
</dbReference>